<dbReference type="PANTHER" id="PTHR47287:SF15">
    <property type="entry name" value="ZINC FINGER PROTEIN 3-LIKE"/>
    <property type="match status" value="1"/>
</dbReference>
<name>A0AAN9EGN4_CROPI</name>
<evidence type="ECO:0000313" key="9">
    <source>
        <dbReference type="Proteomes" id="UP001372338"/>
    </source>
</evidence>
<keyword evidence="5" id="KW-0539">Nucleus</keyword>
<dbReference type="InterPro" id="IPR013087">
    <property type="entry name" value="Znf_C2H2_type"/>
</dbReference>
<dbReference type="SUPFAM" id="SSF57667">
    <property type="entry name" value="beta-beta-alpha zinc fingers"/>
    <property type="match status" value="1"/>
</dbReference>
<protein>
    <recommendedName>
        <fullName evidence="7">C2H2-type domain-containing protein</fullName>
    </recommendedName>
</protein>
<evidence type="ECO:0000256" key="1">
    <source>
        <dbReference type="ARBA" id="ARBA00004123"/>
    </source>
</evidence>
<accession>A0AAN9EGN4</accession>
<feature type="domain" description="C2H2-type" evidence="7">
    <location>
        <begin position="56"/>
        <end position="83"/>
    </location>
</feature>
<dbReference type="PROSITE" id="PS50157">
    <property type="entry name" value="ZINC_FINGER_C2H2_2"/>
    <property type="match status" value="1"/>
</dbReference>
<dbReference type="GO" id="GO:0005634">
    <property type="term" value="C:nucleus"/>
    <property type="evidence" value="ECO:0007669"/>
    <property type="project" value="UniProtKB-SubCell"/>
</dbReference>
<dbReference type="InterPro" id="IPR044246">
    <property type="entry name" value="ZFP3-like"/>
</dbReference>
<proteinExistence type="predicted"/>
<sequence>MKSLNDVENCISRRRLTCEDVESEIYSSGFQNIEMGYEKVAKVGESRGEDVTSKLFPCQFCSKKFQSSQALGGHQNAHKNERTAARNAKRASEYSYLHFASPLSTPMVLAPNPQLGILNPSMFITAHAANLPYFPHQMSEHFGSNGAPRFGNGLLLEDSCSSRFSEEDETSFINWQKSIRSNNYSIGELKSNNQNLAIWNNVTEGGKKLDLSLHL</sequence>
<dbReference type="Pfam" id="PF13912">
    <property type="entry name" value="zf-C2H2_6"/>
    <property type="match status" value="1"/>
</dbReference>
<dbReference type="PROSITE" id="PS00028">
    <property type="entry name" value="ZINC_FINGER_C2H2_1"/>
    <property type="match status" value="1"/>
</dbReference>
<comment type="subcellular location">
    <subcellularLocation>
        <location evidence="1">Nucleus</location>
    </subcellularLocation>
</comment>
<evidence type="ECO:0000259" key="7">
    <source>
        <dbReference type="PROSITE" id="PS50157"/>
    </source>
</evidence>
<evidence type="ECO:0000256" key="3">
    <source>
        <dbReference type="ARBA" id="ARBA00022771"/>
    </source>
</evidence>
<organism evidence="8 9">
    <name type="scientific">Crotalaria pallida</name>
    <name type="common">Smooth rattlebox</name>
    <name type="synonym">Crotalaria striata</name>
    <dbReference type="NCBI Taxonomy" id="3830"/>
    <lineage>
        <taxon>Eukaryota</taxon>
        <taxon>Viridiplantae</taxon>
        <taxon>Streptophyta</taxon>
        <taxon>Embryophyta</taxon>
        <taxon>Tracheophyta</taxon>
        <taxon>Spermatophyta</taxon>
        <taxon>Magnoliopsida</taxon>
        <taxon>eudicotyledons</taxon>
        <taxon>Gunneridae</taxon>
        <taxon>Pentapetalae</taxon>
        <taxon>rosids</taxon>
        <taxon>fabids</taxon>
        <taxon>Fabales</taxon>
        <taxon>Fabaceae</taxon>
        <taxon>Papilionoideae</taxon>
        <taxon>50 kb inversion clade</taxon>
        <taxon>genistoids sensu lato</taxon>
        <taxon>core genistoids</taxon>
        <taxon>Crotalarieae</taxon>
        <taxon>Crotalaria</taxon>
    </lineage>
</organism>
<dbReference type="GO" id="GO:0008270">
    <property type="term" value="F:zinc ion binding"/>
    <property type="evidence" value="ECO:0007669"/>
    <property type="project" value="UniProtKB-KW"/>
</dbReference>
<comment type="caution">
    <text evidence="8">The sequence shown here is derived from an EMBL/GenBank/DDBJ whole genome shotgun (WGS) entry which is preliminary data.</text>
</comment>
<dbReference type="AlphaFoldDB" id="A0AAN9EGN4"/>
<evidence type="ECO:0000256" key="6">
    <source>
        <dbReference type="PROSITE-ProRule" id="PRU00042"/>
    </source>
</evidence>
<keyword evidence="9" id="KW-1185">Reference proteome</keyword>
<keyword evidence="3 6" id="KW-0863">Zinc-finger</keyword>
<dbReference type="Gene3D" id="3.30.160.60">
    <property type="entry name" value="Classic Zinc Finger"/>
    <property type="match status" value="1"/>
</dbReference>
<keyword evidence="2" id="KW-0479">Metal-binding</keyword>
<dbReference type="PANTHER" id="PTHR47287">
    <property type="entry name" value="C2H2 AND C2HC ZINC FINGERS SUPERFAMILY PROTEIN"/>
    <property type="match status" value="1"/>
</dbReference>
<evidence type="ECO:0000256" key="2">
    <source>
        <dbReference type="ARBA" id="ARBA00022723"/>
    </source>
</evidence>
<dbReference type="EMBL" id="JAYWIO010000006">
    <property type="protein sequence ID" value="KAK7255886.1"/>
    <property type="molecule type" value="Genomic_DNA"/>
</dbReference>
<dbReference type="Proteomes" id="UP001372338">
    <property type="component" value="Unassembled WGS sequence"/>
</dbReference>
<dbReference type="InterPro" id="IPR036236">
    <property type="entry name" value="Znf_C2H2_sf"/>
</dbReference>
<reference evidence="8 9" key="1">
    <citation type="submission" date="2024-01" db="EMBL/GenBank/DDBJ databases">
        <title>The genomes of 5 underutilized Papilionoideae crops provide insights into root nodulation and disease resistanc.</title>
        <authorList>
            <person name="Yuan L."/>
        </authorList>
    </citation>
    <scope>NUCLEOTIDE SEQUENCE [LARGE SCALE GENOMIC DNA]</scope>
    <source>
        <strain evidence="8">ZHUSHIDOU_FW_LH</strain>
        <tissue evidence="8">Leaf</tissue>
    </source>
</reference>
<evidence type="ECO:0000256" key="4">
    <source>
        <dbReference type="ARBA" id="ARBA00022833"/>
    </source>
</evidence>
<gene>
    <name evidence="8" type="ORF">RIF29_29313</name>
</gene>
<keyword evidence="4" id="KW-0862">Zinc</keyword>
<evidence type="ECO:0000313" key="8">
    <source>
        <dbReference type="EMBL" id="KAK7255886.1"/>
    </source>
</evidence>
<evidence type="ECO:0000256" key="5">
    <source>
        <dbReference type="ARBA" id="ARBA00023242"/>
    </source>
</evidence>
<dbReference type="GO" id="GO:0009788">
    <property type="term" value="P:negative regulation of abscisic acid-activated signaling pathway"/>
    <property type="evidence" value="ECO:0007669"/>
    <property type="project" value="InterPro"/>
</dbReference>